<dbReference type="Proteomes" id="UP000799538">
    <property type="component" value="Unassembled WGS sequence"/>
</dbReference>
<dbReference type="InterPro" id="IPR036867">
    <property type="entry name" value="R3H_dom_sf"/>
</dbReference>
<dbReference type="GO" id="GO:0003676">
    <property type="term" value="F:nucleic acid binding"/>
    <property type="evidence" value="ECO:0007669"/>
    <property type="project" value="InterPro"/>
</dbReference>
<sequence length="411" mass="45908">MASPRTPGGSGNTPPLSTNRVSFSTKSPRIESWTIEQTANLLASTSITSHAPSARPTTPRGTSAPLAIPLDTPSPSPAPTPASGLFPSNLPVSSPAPPAGTSPADRERERVHTVHRRRSPIRRDSQKRRDALLKGKEGSRRRQRWENDRLIHVPGAVAPLPSDWAVPVWEGKGELYRPVPYGLAVLWEGKYAAIQKERKEEERRERVRRELGSRGVGLGAGLGGIRRGGKDEGEKDEREGRRESRMRTEAEEEALNVELEKEQVARDLRARMKKAKGARGLLQDLELEVRNFLMQLEQERGREKDGYVDLGGREDSDEEIVFVGRNGNVNERRKSAGDGERVERLIFQSLERDHGASFGRWLVHSIANYYGLETWSITTGDPARREAYVGLRPDARTEARTELPRPLWVIV</sequence>
<evidence type="ECO:0000313" key="4">
    <source>
        <dbReference type="Proteomes" id="UP000799538"/>
    </source>
</evidence>
<dbReference type="OrthoDB" id="10256743at2759"/>
<feature type="compositionally biased region" description="Basic and acidic residues" evidence="1">
    <location>
        <begin position="228"/>
        <end position="249"/>
    </location>
</feature>
<feature type="region of interest" description="Disordered" evidence="1">
    <location>
        <begin position="44"/>
        <end position="143"/>
    </location>
</feature>
<feature type="domain" description="R3H-associated N-terminal" evidence="2">
    <location>
        <begin position="118"/>
        <end position="198"/>
    </location>
</feature>
<feature type="region of interest" description="Disordered" evidence="1">
    <location>
        <begin position="202"/>
        <end position="254"/>
    </location>
</feature>
<dbReference type="PANTHER" id="PTHR32019">
    <property type="entry name" value="R3H DOMAIN-CONTAINING PROTEIN 4"/>
    <property type="match status" value="1"/>
</dbReference>
<dbReference type="PANTHER" id="PTHR32019:SF2">
    <property type="entry name" value="R3H DOMAIN-CONTAINING PROTEIN 4"/>
    <property type="match status" value="1"/>
</dbReference>
<feature type="compositionally biased region" description="Polar residues" evidence="1">
    <location>
        <begin position="12"/>
        <end position="27"/>
    </location>
</feature>
<reference evidence="4" key="1">
    <citation type="journal article" date="2020" name="Stud. Mycol.">
        <title>101 Dothideomycetes genomes: A test case for predicting lifestyles and emergence of pathogens.</title>
        <authorList>
            <person name="Haridas S."/>
            <person name="Albert R."/>
            <person name="Binder M."/>
            <person name="Bloem J."/>
            <person name="LaButti K."/>
            <person name="Salamov A."/>
            <person name="Andreopoulos B."/>
            <person name="Baker S."/>
            <person name="Barry K."/>
            <person name="Bills G."/>
            <person name="Bluhm B."/>
            <person name="Cannon C."/>
            <person name="Castanera R."/>
            <person name="Culley D."/>
            <person name="Daum C."/>
            <person name="Ezra D."/>
            <person name="Gonzalez J."/>
            <person name="Henrissat B."/>
            <person name="Kuo A."/>
            <person name="Liang C."/>
            <person name="Lipzen A."/>
            <person name="Lutzoni F."/>
            <person name="Magnuson J."/>
            <person name="Mondo S."/>
            <person name="Nolan M."/>
            <person name="Ohm R."/>
            <person name="Pangilinan J."/>
            <person name="Park H.-J."/>
            <person name="Ramirez L."/>
            <person name="Alfaro M."/>
            <person name="Sun H."/>
            <person name="Tritt A."/>
            <person name="Yoshinaga Y."/>
            <person name="Zwiers L.-H."/>
            <person name="Turgeon B."/>
            <person name="Goodwin S."/>
            <person name="Spatafora J."/>
            <person name="Crous P."/>
            <person name="Grigoriev I."/>
        </authorList>
    </citation>
    <scope>NUCLEOTIDE SEQUENCE [LARGE SCALE GENOMIC DNA]</scope>
    <source>
        <strain evidence="4">CECT 20119</strain>
    </source>
</reference>
<feature type="compositionally biased region" description="Basic and acidic residues" evidence="1">
    <location>
        <begin position="202"/>
        <end position="212"/>
    </location>
</feature>
<organism evidence="3 4">
    <name type="scientific">Elsinoe ampelina</name>
    <dbReference type="NCBI Taxonomy" id="302913"/>
    <lineage>
        <taxon>Eukaryota</taxon>
        <taxon>Fungi</taxon>
        <taxon>Dikarya</taxon>
        <taxon>Ascomycota</taxon>
        <taxon>Pezizomycotina</taxon>
        <taxon>Dothideomycetes</taxon>
        <taxon>Dothideomycetidae</taxon>
        <taxon>Myriangiales</taxon>
        <taxon>Elsinoaceae</taxon>
        <taxon>Elsinoe</taxon>
    </lineage>
</organism>
<evidence type="ECO:0000313" key="3">
    <source>
        <dbReference type="EMBL" id="KAF2222750.1"/>
    </source>
</evidence>
<evidence type="ECO:0000256" key="1">
    <source>
        <dbReference type="SAM" id="MobiDB-lite"/>
    </source>
</evidence>
<dbReference type="SUPFAM" id="SSF82708">
    <property type="entry name" value="R3H domain"/>
    <property type="match status" value="1"/>
</dbReference>
<keyword evidence="4" id="KW-1185">Reference proteome</keyword>
<proteinExistence type="predicted"/>
<dbReference type="InterPro" id="IPR039629">
    <property type="entry name" value="R3HDM4"/>
</dbReference>
<dbReference type="Pfam" id="PF13902">
    <property type="entry name" value="R3H-assoc"/>
    <property type="match status" value="1"/>
</dbReference>
<dbReference type="InterPro" id="IPR025952">
    <property type="entry name" value="R3H-assoc_dom"/>
</dbReference>
<accession>A0A6A6GBJ8</accession>
<dbReference type="CDD" id="cd02325">
    <property type="entry name" value="R3H"/>
    <property type="match status" value="1"/>
</dbReference>
<feature type="compositionally biased region" description="Polar residues" evidence="1">
    <location>
        <begin position="44"/>
        <end position="61"/>
    </location>
</feature>
<feature type="compositionally biased region" description="Basic and acidic residues" evidence="1">
    <location>
        <begin position="121"/>
        <end position="143"/>
    </location>
</feature>
<gene>
    <name evidence="3" type="ORF">BDZ85DRAFT_282793</name>
</gene>
<name>A0A6A6GBJ8_9PEZI</name>
<dbReference type="AlphaFoldDB" id="A0A6A6GBJ8"/>
<dbReference type="EMBL" id="ML992508">
    <property type="protein sequence ID" value="KAF2222750.1"/>
    <property type="molecule type" value="Genomic_DNA"/>
</dbReference>
<evidence type="ECO:0000259" key="2">
    <source>
        <dbReference type="Pfam" id="PF13902"/>
    </source>
</evidence>
<protein>
    <recommendedName>
        <fullName evidence="2">R3H-associated N-terminal domain-containing protein</fullName>
    </recommendedName>
</protein>
<feature type="region of interest" description="Disordered" evidence="1">
    <location>
        <begin position="1"/>
        <end position="29"/>
    </location>
</feature>
<feature type="compositionally biased region" description="Gly residues" evidence="1">
    <location>
        <begin position="214"/>
        <end position="226"/>
    </location>
</feature>